<keyword evidence="2" id="KW-1185">Reference proteome</keyword>
<protein>
    <submittedName>
        <fullName evidence="1">Uncharacterized protein</fullName>
    </submittedName>
</protein>
<dbReference type="EMBL" id="JANIIK010000042">
    <property type="protein sequence ID" value="KAJ3606176.1"/>
    <property type="molecule type" value="Genomic_DNA"/>
</dbReference>
<evidence type="ECO:0000313" key="1">
    <source>
        <dbReference type="EMBL" id="KAJ3606176.1"/>
    </source>
</evidence>
<dbReference type="Proteomes" id="UP001148018">
    <property type="component" value="Unassembled WGS sequence"/>
</dbReference>
<proteinExistence type="predicted"/>
<sequence length="82" mass="9418">MGLRSSLLPGHQTKLGDEAPLYIIQRDAEQPATEHQRPLPSPQTLLYRYAMDDLEMKAYSLFIRRPNRRHGDFNDTHTLGIG</sequence>
<dbReference type="AlphaFoldDB" id="A0A9Q0IR66"/>
<reference evidence="1" key="1">
    <citation type="submission" date="2022-07" db="EMBL/GenBank/DDBJ databases">
        <title>Chromosome-level genome of Muraenolepis orangiensis.</title>
        <authorList>
            <person name="Kim J."/>
        </authorList>
    </citation>
    <scope>NUCLEOTIDE SEQUENCE</scope>
    <source>
        <strain evidence="1">KU_S4_2022</strain>
        <tissue evidence="1">Muscle</tissue>
    </source>
</reference>
<accession>A0A9Q0IR66</accession>
<evidence type="ECO:0000313" key="2">
    <source>
        <dbReference type="Proteomes" id="UP001148018"/>
    </source>
</evidence>
<organism evidence="1 2">
    <name type="scientific">Muraenolepis orangiensis</name>
    <name type="common">Patagonian moray cod</name>
    <dbReference type="NCBI Taxonomy" id="630683"/>
    <lineage>
        <taxon>Eukaryota</taxon>
        <taxon>Metazoa</taxon>
        <taxon>Chordata</taxon>
        <taxon>Craniata</taxon>
        <taxon>Vertebrata</taxon>
        <taxon>Euteleostomi</taxon>
        <taxon>Actinopterygii</taxon>
        <taxon>Neopterygii</taxon>
        <taxon>Teleostei</taxon>
        <taxon>Neoteleostei</taxon>
        <taxon>Acanthomorphata</taxon>
        <taxon>Zeiogadaria</taxon>
        <taxon>Gadariae</taxon>
        <taxon>Gadiformes</taxon>
        <taxon>Muraenolepidoidei</taxon>
        <taxon>Muraenolepididae</taxon>
        <taxon>Muraenolepis</taxon>
    </lineage>
</organism>
<comment type="caution">
    <text evidence="1">The sequence shown here is derived from an EMBL/GenBank/DDBJ whole genome shotgun (WGS) entry which is preliminary data.</text>
</comment>
<gene>
    <name evidence="1" type="ORF">NHX12_025697</name>
</gene>
<name>A0A9Q0IR66_9TELE</name>